<dbReference type="CDD" id="cd06171">
    <property type="entry name" value="Sigma70_r4"/>
    <property type="match status" value="1"/>
</dbReference>
<organism evidence="9 10">
    <name type="scientific">Eiseniibacteriota bacterium</name>
    <dbReference type="NCBI Taxonomy" id="2212470"/>
    <lineage>
        <taxon>Bacteria</taxon>
        <taxon>Candidatus Eiseniibacteriota</taxon>
    </lineage>
</organism>
<evidence type="ECO:0000313" key="9">
    <source>
        <dbReference type="EMBL" id="MCA9757430.1"/>
    </source>
</evidence>
<dbReference type="PANTHER" id="PTHR43133:SF8">
    <property type="entry name" value="RNA POLYMERASE SIGMA FACTOR HI_1459-RELATED"/>
    <property type="match status" value="1"/>
</dbReference>
<dbReference type="EMBL" id="JAGQHS010000098">
    <property type="protein sequence ID" value="MCA9757430.1"/>
    <property type="molecule type" value="Genomic_DNA"/>
</dbReference>
<gene>
    <name evidence="9" type="ORF">KDA27_16620</name>
</gene>
<evidence type="ECO:0000313" key="10">
    <source>
        <dbReference type="Proteomes" id="UP000739538"/>
    </source>
</evidence>
<feature type="region of interest" description="Disordered" evidence="6">
    <location>
        <begin position="97"/>
        <end position="122"/>
    </location>
</feature>
<dbReference type="Proteomes" id="UP000739538">
    <property type="component" value="Unassembled WGS sequence"/>
</dbReference>
<protein>
    <submittedName>
        <fullName evidence="9">Sigma-70 family RNA polymerase sigma factor</fullName>
    </submittedName>
</protein>
<evidence type="ECO:0000256" key="6">
    <source>
        <dbReference type="SAM" id="MobiDB-lite"/>
    </source>
</evidence>
<reference evidence="9" key="1">
    <citation type="submission" date="2020-04" db="EMBL/GenBank/DDBJ databases">
        <authorList>
            <person name="Zhang T."/>
        </authorList>
    </citation>
    <scope>NUCLEOTIDE SEQUENCE</scope>
    <source>
        <strain evidence="9">HKST-UBA02</strain>
    </source>
</reference>
<dbReference type="InterPro" id="IPR013324">
    <property type="entry name" value="RNA_pol_sigma_r3/r4-like"/>
</dbReference>
<feature type="domain" description="RNA polymerase sigma-70 region 2" evidence="7">
    <location>
        <begin position="30"/>
        <end position="94"/>
    </location>
</feature>
<dbReference type="GO" id="GO:0003677">
    <property type="term" value="F:DNA binding"/>
    <property type="evidence" value="ECO:0007669"/>
    <property type="project" value="UniProtKB-KW"/>
</dbReference>
<dbReference type="InterPro" id="IPR036388">
    <property type="entry name" value="WH-like_DNA-bd_sf"/>
</dbReference>
<dbReference type="InterPro" id="IPR007627">
    <property type="entry name" value="RNA_pol_sigma70_r2"/>
</dbReference>
<keyword evidence="5" id="KW-0804">Transcription</keyword>
<evidence type="ECO:0000256" key="4">
    <source>
        <dbReference type="ARBA" id="ARBA00023125"/>
    </source>
</evidence>
<evidence type="ECO:0000259" key="8">
    <source>
        <dbReference type="Pfam" id="PF08281"/>
    </source>
</evidence>
<sequence>MSETSAESVIPRDVLVRAIGREPAALEAFFDQVFPRVYRVVEKMVRQREAAEDVCQEVFYRIHRAIDRLDPERDPLPWVMTIAMNCCRKHWASKAESQAKRTTGIDDHPGLDERIDSGAPDPEALREDAVKRQKIEAALQELPEPMRESIVLHLYAGLGHDEIADSLGIGHAAARKRYSRAIARLGELLEDVVP</sequence>
<dbReference type="Pfam" id="PF08281">
    <property type="entry name" value="Sigma70_r4_2"/>
    <property type="match status" value="1"/>
</dbReference>
<dbReference type="SUPFAM" id="SSF88659">
    <property type="entry name" value="Sigma3 and sigma4 domains of RNA polymerase sigma factors"/>
    <property type="match status" value="1"/>
</dbReference>
<dbReference type="PANTHER" id="PTHR43133">
    <property type="entry name" value="RNA POLYMERASE ECF-TYPE SIGMA FACTO"/>
    <property type="match status" value="1"/>
</dbReference>
<feature type="compositionally biased region" description="Basic and acidic residues" evidence="6">
    <location>
        <begin position="97"/>
        <end position="116"/>
    </location>
</feature>
<accession>A0A956SED8</accession>
<proteinExistence type="inferred from homology"/>
<dbReference type="GO" id="GO:0006352">
    <property type="term" value="P:DNA-templated transcription initiation"/>
    <property type="evidence" value="ECO:0007669"/>
    <property type="project" value="InterPro"/>
</dbReference>
<evidence type="ECO:0000256" key="5">
    <source>
        <dbReference type="ARBA" id="ARBA00023163"/>
    </source>
</evidence>
<evidence type="ECO:0000256" key="1">
    <source>
        <dbReference type="ARBA" id="ARBA00010641"/>
    </source>
</evidence>
<dbReference type="InterPro" id="IPR014284">
    <property type="entry name" value="RNA_pol_sigma-70_dom"/>
</dbReference>
<dbReference type="GO" id="GO:0016987">
    <property type="term" value="F:sigma factor activity"/>
    <property type="evidence" value="ECO:0007669"/>
    <property type="project" value="UniProtKB-KW"/>
</dbReference>
<keyword evidence="4" id="KW-0238">DNA-binding</keyword>
<dbReference type="Gene3D" id="1.10.10.10">
    <property type="entry name" value="Winged helix-like DNA-binding domain superfamily/Winged helix DNA-binding domain"/>
    <property type="match status" value="1"/>
</dbReference>
<reference evidence="9" key="2">
    <citation type="journal article" date="2021" name="Microbiome">
        <title>Successional dynamics and alternative stable states in a saline activated sludge microbial community over 9 years.</title>
        <authorList>
            <person name="Wang Y."/>
            <person name="Ye J."/>
            <person name="Ju F."/>
            <person name="Liu L."/>
            <person name="Boyd J.A."/>
            <person name="Deng Y."/>
            <person name="Parks D.H."/>
            <person name="Jiang X."/>
            <person name="Yin X."/>
            <person name="Woodcroft B.J."/>
            <person name="Tyson G.W."/>
            <person name="Hugenholtz P."/>
            <person name="Polz M.F."/>
            <person name="Zhang T."/>
        </authorList>
    </citation>
    <scope>NUCLEOTIDE SEQUENCE</scope>
    <source>
        <strain evidence="9">HKST-UBA02</strain>
    </source>
</reference>
<dbReference type="Pfam" id="PF04542">
    <property type="entry name" value="Sigma70_r2"/>
    <property type="match status" value="1"/>
</dbReference>
<evidence type="ECO:0000259" key="7">
    <source>
        <dbReference type="Pfam" id="PF04542"/>
    </source>
</evidence>
<comment type="caution">
    <text evidence="9">The sequence shown here is derived from an EMBL/GenBank/DDBJ whole genome shotgun (WGS) entry which is preliminary data.</text>
</comment>
<dbReference type="InterPro" id="IPR039425">
    <property type="entry name" value="RNA_pol_sigma-70-like"/>
</dbReference>
<dbReference type="InterPro" id="IPR013249">
    <property type="entry name" value="RNA_pol_sigma70_r4_t2"/>
</dbReference>
<dbReference type="InterPro" id="IPR013325">
    <property type="entry name" value="RNA_pol_sigma_r2"/>
</dbReference>
<name>A0A956SED8_UNCEI</name>
<evidence type="ECO:0000256" key="3">
    <source>
        <dbReference type="ARBA" id="ARBA00023082"/>
    </source>
</evidence>
<dbReference type="SUPFAM" id="SSF88946">
    <property type="entry name" value="Sigma2 domain of RNA polymerase sigma factors"/>
    <property type="match status" value="1"/>
</dbReference>
<feature type="domain" description="RNA polymerase sigma factor 70 region 4 type 2" evidence="8">
    <location>
        <begin position="132"/>
        <end position="185"/>
    </location>
</feature>
<keyword evidence="3" id="KW-0731">Sigma factor</keyword>
<evidence type="ECO:0000256" key="2">
    <source>
        <dbReference type="ARBA" id="ARBA00023015"/>
    </source>
</evidence>
<dbReference type="NCBIfam" id="TIGR02937">
    <property type="entry name" value="sigma70-ECF"/>
    <property type="match status" value="1"/>
</dbReference>
<keyword evidence="2" id="KW-0805">Transcription regulation</keyword>
<dbReference type="Gene3D" id="1.10.1740.10">
    <property type="match status" value="1"/>
</dbReference>
<comment type="similarity">
    <text evidence="1">Belongs to the sigma-70 factor family. ECF subfamily.</text>
</comment>
<dbReference type="AlphaFoldDB" id="A0A956SED8"/>